<accession>A0ABW4BD39</accession>
<name>A0ABW4BD39_9LACO</name>
<keyword evidence="3" id="KW-1185">Reference proteome</keyword>
<evidence type="ECO:0000313" key="3">
    <source>
        <dbReference type="Proteomes" id="UP001597199"/>
    </source>
</evidence>
<protein>
    <recommendedName>
        <fullName evidence="4">Ig-like domain-containing protein</fullName>
    </recommendedName>
</protein>
<proteinExistence type="predicted"/>
<reference evidence="3" key="1">
    <citation type="journal article" date="2019" name="Int. J. Syst. Evol. Microbiol.">
        <title>The Global Catalogue of Microorganisms (GCM) 10K type strain sequencing project: providing services to taxonomists for standard genome sequencing and annotation.</title>
        <authorList>
            <consortium name="The Broad Institute Genomics Platform"/>
            <consortium name="The Broad Institute Genome Sequencing Center for Infectious Disease"/>
            <person name="Wu L."/>
            <person name="Ma J."/>
        </authorList>
    </citation>
    <scope>NUCLEOTIDE SEQUENCE [LARGE SCALE GENOMIC DNA]</scope>
    <source>
        <strain evidence="3">CCM 9110</strain>
    </source>
</reference>
<dbReference type="EMBL" id="JBHTOA010000002">
    <property type="protein sequence ID" value="MFD1397768.1"/>
    <property type="molecule type" value="Genomic_DNA"/>
</dbReference>
<gene>
    <name evidence="2" type="ORF">ACFQ41_00420</name>
</gene>
<evidence type="ECO:0008006" key="4">
    <source>
        <dbReference type="Google" id="ProtNLM"/>
    </source>
</evidence>
<evidence type="ECO:0000256" key="1">
    <source>
        <dbReference type="SAM" id="SignalP"/>
    </source>
</evidence>
<keyword evidence="1" id="KW-0732">Signal</keyword>
<feature type="chain" id="PRO_5045104098" description="Ig-like domain-containing protein" evidence="1">
    <location>
        <begin position="26"/>
        <end position="109"/>
    </location>
</feature>
<feature type="signal peptide" evidence="1">
    <location>
        <begin position="1"/>
        <end position="25"/>
    </location>
</feature>
<sequence>MKKVTILIFSGLLLLVTSAPVITSAATTNITASAIVKPITVSSVNSSSSILLAQAKLTMWTMPGRSPYYVTVSCTLPVKKIKTVKRGNYTCYWYQDAAGRQWYGDNYLP</sequence>
<comment type="caution">
    <text evidence="2">The sequence shown here is derived from an EMBL/GenBank/DDBJ whole genome shotgun (WGS) entry which is preliminary data.</text>
</comment>
<evidence type="ECO:0000313" key="2">
    <source>
        <dbReference type="EMBL" id="MFD1397768.1"/>
    </source>
</evidence>
<dbReference type="Proteomes" id="UP001597199">
    <property type="component" value="Unassembled WGS sequence"/>
</dbReference>
<dbReference type="RefSeq" id="WP_204119896.1">
    <property type="nucleotide sequence ID" value="NZ_BOLV01000041.1"/>
</dbReference>
<organism evidence="2 3">
    <name type="scientific">Lacticaseibacillus suilingensis</name>
    <dbReference type="NCBI Taxonomy" id="2799577"/>
    <lineage>
        <taxon>Bacteria</taxon>
        <taxon>Bacillati</taxon>
        <taxon>Bacillota</taxon>
        <taxon>Bacilli</taxon>
        <taxon>Lactobacillales</taxon>
        <taxon>Lactobacillaceae</taxon>
        <taxon>Lacticaseibacillus</taxon>
    </lineage>
</organism>